<name>A0AA35VA64_9HYPO</name>
<evidence type="ECO:0000313" key="1">
    <source>
        <dbReference type="EMBL" id="CAI6098831.1"/>
    </source>
</evidence>
<reference evidence="1" key="1">
    <citation type="submission" date="2023-01" db="EMBL/GenBank/DDBJ databases">
        <authorList>
            <person name="Piombo E."/>
        </authorList>
    </citation>
    <scope>NUCLEOTIDE SEQUENCE</scope>
</reference>
<keyword evidence="2" id="KW-1185">Reference proteome</keyword>
<proteinExistence type="predicted"/>
<evidence type="ECO:0000313" key="2">
    <source>
        <dbReference type="Proteomes" id="UP001160390"/>
    </source>
</evidence>
<dbReference type="EMBL" id="CABFNP030001299">
    <property type="protein sequence ID" value="CAI6098831.1"/>
    <property type="molecule type" value="Genomic_DNA"/>
</dbReference>
<gene>
    <name evidence="1" type="ORF">CCHLO57077_00002854</name>
</gene>
<sequence length="201" mass="21487">MDSFVWDHLLPKQGYVVVCRNGSIKRVYALPGFASSMCRLTSELDNENVAGTEIEASDTRGLSESNFIRDAGMTCAMMAAAMSSGGLKATASMRAGFPHKPFLAGVPSRRKQPCIPSVAMASAAPRTAPTEEQAMRLRGRSRQRIVLGAEDHLPASIPVKGIETGLQVPGASSSLKSKGVDILDDHLMGKELFVSKLRVVV</sequence>
<accession>A0AA35VA64</accession>
<dbReference type="AlphaFoldDB" id="A0AA35VA64"/>
<protein>
    <submittedName>
        <fullName evidence="1">Uncharacterized protein</fullName>
    </submittedName>
</protein>
<comment type="caution">
    <text evidence="1">The sequence shown here is derived from an EMBL/GenBank/DDBJ whole genome shotgun (WGS) entry which is preliminary data.</text>
</comment>
<dbReference type="Proteomes" id="UP001160390">
    <property type="component" value="Unassembled WGS sequence"/>
</dbReference>
<organism evidence="1 2">
    <name type="scientific">Clonostachys chloroleuca</name>
    <dbReference type="NCBI Taxonomy" id="1926264"/>
    <lineage>
        <taxon>Eukaryota</taxon>
        <taxon>Fungi</taxon>
        <taxon>Dikarya</taxon>
        <taxon>Ascomycota</taxon>
        <taxon>Pezizomycotina</taxon>
        <taxon>Sordariomycetes</taxon>
        <taxon>Hypocreomycetidae</taxon>
        <taxon>Hypocreales</taxon>
        <taxon>Bionectriaceae</taxon>
        <taxon>Clonostachys</taxon>
    </lineage>
</organism>